<dbReference type="RefSeq" id="WP_261962593.1">
    <property type="nucleotide sequence ID" value="NZ_BAAAXA010000001.1"/>
</dbReference>
<dbReference type="Proteomes" id="UP001143480">
    <property type="component" value="Unassembled WGS sequence"/>
</dbReference>
<keyword evidence="2" id="KW-1185">Reference proteome</keyword>
<organism evidence="1 2">
    <name type="scientific">Dactylosporangium matsuzakiense</name>
    <dbReference type="NCBI Taxonomy" id="53360"/>
    <lineage>
        <taxon>Bacteria</taxon>
        <taxon>Bacillati</taxon>
        <taxon>Actinomycetota</taxon>
        <taxon>Actinomycetes</taxon>
        <taxon>Micromonosporales</taxon>
        <taxon>Micromonosporaceae</taxon>
        <taxon>Dactylosporangium</taxon>
    </lineage>
</organism>
<reference evidence="1" key="1">
    <citation type="journal article" date="2014" name="Int. J. Syst. Evol. Microbiol.">
        <title>Complete genome sequence of Corynebacterium casei LMG S-19264T (=DSM 44701T), isolated from a smear-ripened cheese.</title>
        <authorList>
            <consortium name="US DOE Joint Genome Institute (JGI-PGF)"/>
            <person name="Walter F."/>
            <person name="Albersmeier A."/>
            <person name="Kalinowski J."/>
            <person name="Ruckert C."/>
        </authorList>
    </citation>
    <scope>NUCLEOTIDE SEQUENCE</scope>
    <source>
        <strain evidence="1">VKM Ac-1321</strain>
    </source>
</reference>
<gene>
    <name evidence="1" type="ORF">GCM10017581_021870</name>
</gene>
<evidence type="ECO:0000313" key="1">
    <source>
        <dbReference type="EMBL" id="GLL00447.1"/>
    </source>
</evidence>
<name>A0A9W6NL25_9ACTN</name>
<evidence type="ECO:0000313" key="2">
    <source>
        <dbReference type="Proteomes" id="UP001143480"/>
    </source>
</evidence>
<dbReference type="EMBL" id="BSFP01000008">
    <property type="protein sequence ID" value="GLL00447.1"/>
    <property type="molecule type" value="Genomic_DNA"/>
</dbReference>
<reference evidence="1" key="2">
    <citation type="submission" date="2023-01" db="EMBL/GenBank/DDBJ databases">
        <authorList>
            <person name="Sun Q."/>
            <person name="Evtushenko L."/>
        </authorList>
    </citation>
    <scope>NUCLEOTIDE SEQUENCE</scope>
    <source>
        <strain evidence="1">VKM Ac-1321</strain>
    </source>
</reference>
<comment type="caution">
    <text evidence="1">The sequence shown here is derived from an EMBL/GenBank/DDBJ whole genome shotgun (WGS) entry which is preliminary data.</text>
</comment>
<accession>A0A9W6NL25</accession>
<protein>
    <submittedName>
        <fullName evidence="1">Uncharacterized protein</fullName>
    </submittedName>
</protein>
<dbReference type="AlphaFoldDB" id="A0A9W6NL25"/>
<sequence length="322" mass="34615">MEDALATVAAGLAGLATCGVVGAVAAARVRRGRPYLATGLLVALDGPVDPAAAAARSGFAGVEVGVRIDADTTAPTLRLTCAMPPGEPAPTFDQAVLAPLATRVARNPLGRVHARRAEPFLLMVCAEPEPDPETGVVRATGLEYETLDRLLRPHARIFTQFLGGRVIPGAITVVLTGPHWSRADLLGAYERYAFLEGRFSDLEPGGLPAGVAPFVTAPLAARLGFDAQEEWPEFPAEARHILRSLVRAAHADGRRVRFADVPESPRRVRNAFWRELRAAEVDVIASRHRGALARFLRQPVARTYKHRAVPVRYTATPEANSR</sequence>
<proteinExistence type="predicted"/>